<keyword evidence="2" id="KW-1133">Transmembrane helix</keyword>
<organism evidence="4 5">
    <name type="scientific">Clostridium sardiniense</name>
    <name type="common">Clostridium absonum</name>
    <dbReference type="NCBI Taxonomy" id="29369"/>
    <lineage>
        <taxon>Bacteria</taxon>
        <taxon>Bacillati</taxon>
        <taxon>Bacillota</taxon>
        <taxon>Clostridia</taxon>
        <taxon>Eubacteriales</taxon>
        <taxon>Clostridiaceae</taxon>
        <taxon>Clostridium</taxon>
    </lineage>
</organism>
<feature type="region of interest" description="Disordered" evidence="1">
    <location>
        <begin position="44"/>
        <end position="75"/>
    </location>
</feature>
<dbReference type="InterPro" id="IPR003583">
    <property type="entry name" value="Hlx-hairpin-Hlx_DNA-bd_motif"/>
</dbReference>
<name>A0ABS7KZA7_CLOSR</name>
<proteinExistence type="predicted"/>
<dbReference type="Gene3D" id="1.10.150.310">
    <property type="entry name" value="Tex RuvX-like domain-like"/>
    <property type="match status" value="1"/>
</dbReference>
<dbReference type="Pfam" id="PF12836">
    <property type="entry name" value="HHH_3"/>
    <property type="match status" value="1"/>
</dbReference>
<feature type="transmembrane region" description="Helical" evidence="2">
    <location>
        <begin position="7"/>
        <end position="27"/>
    </location>
</feature>
<keyword evidence="2" id="KW-0472">Membrane</keyword>
<evidence type="ECO:0000256" key="2">
    <source>
        <dbReference type="SAM" id="Phobius"/>
    </source>
</evidence>
<feature type="compositionally biased region" description="Basic and acidic residues" evidence="1">
    <location>
        <begin position="149"/>
        <end position="160"/>
    </location>
</feature>
<dbReference type="SMART" id="SM00278">
    <property type="entry name" value="HhH1"/>
    <property type="match status" value="2"/>
</dbReference>
<dbReference type="Pfam" id="PF10531">
    <property type="entry name" value="SLBB"/>
    <property type="match status" value="1"/>
</dbReference>
<sequence length="240" mass="25991">MDSKKKSIGLVAILIILGSGLFINYLFSGRRELNKNNNDSIFVEEDINEEESESKSSKEKISSGNESKGENKESGEAIKLKDNKIAVDIKGEVRNQGVYYLDEGSIVEDLIKEAGGLTEKASLDLVNRAEKLTNNKCVVIPSKEESAEIKETKNDSKEKSIPIVSGNGSLNSSNDSNGIININTADESDLVKINGIGPSKAKAIISYREENGSFKSIEDIKNVSGIGEGTFLKIKDSISV</sequence>
<dbReference type="InterPro" id="IPR019554">
    <property type="entry name" value="Soluble_ligand-bd"/>
</dbReference>
<dbReference type="EMBL" id="JAIKTU010000007">
    <property type="protein sequence ID" value="MBY0755852.1"/>
    <property type="molecule type" value="Genomic_DNA"/>
</dbReference>
<reference evidence="4 5" key="1">
    <citation type="journal article" date="2021" name="Cell Host Microbe">
        <title>in vivo commensal control of Clostridioides difficile virulence.</title>
        <authorList>
            <person name="Girinathan B.P."/>
            <person name="Dibenedetto N."/>
            <person name="Worley J.N."/>
            <person name="Peltier J."/>
            <person name="Arrieta-Ortiz M.L."/>
            <person name="Rupa Christinal Immanuel S."/>
            <person name="Lavin R."/>
            <person name="Delaney M.L."/>
            <person name="Cummins C."/>
            <person name="Hoffmann M."/>
            <person name="Luo Y."/>
            <person name="Gonzalez-Escalona N."/>
            <person name="Allard M."/>
            <person name="Onderdonk A.B."/>
            <person name="Gerber G.K."/>
            <person name="Sonenshein A.L."/>
            <person name="Baliga N."/>
            <person name="Dupuy B."/>
            <person name="Bry L."/>
        </authorList>
    </citation>
    <scope>NUCLEOTIDE SEQUENCE [LARGE SCALE GENOMIC DNA]</scope>
    <source>
        <strain evidence="4 5">DSM 599</strain>
    </source>
</reference>
<feature type="domain" description="Helix-hairpin-helix DNA-binding motif class 1" evidence="3">
    <location>
        <begin position="188"/>
        <end position="207"/>
    </location>
</feature>
<dbReference type="InterPro" id="IPR004509">
    <property type="entry name" value="Competence_ComEA_HhH"/>
</dbReference>
<evidence type="ECO:0000313" key="4">
    <source>
        <dbReference type="EMBL" id="MBY0755852.1"/>
    </source>
</evidence>
<dbReference type="RefSeq" id="WP_221861181.1">
    <property type="nucleotide sequence ID" value="NZ_JAIKTU010000007.1"/>
</dbReference>
<dbReference type="PANTHER" id="PTHR21180:SF32">
    <property type="entry name" value="ENDONUCLEASE_EXONUCLEASE_PHOSPHATASE FAMILY DOMAIN-CONTAINING PROTEIN 1"/>
    <property type="match status" value="1"/>
</dbReference>
<feature type="region of interest" description="Disordered" evidence="1">
    <location>
        <begin position="149"/>
        <end position="168"/>
    </location>
</feature>
<dbReference type="InterPro" id="IPR051675">
    <property type="entry name" value="Endo/Exo/Phosphatase_dom_1"/>
</dbReference>
<evidence type="ECO:0000259" key="3">
    <source>
        <dbReference type="SMART" id="SM00278"/>
    </source>
</evidence>
<keyword evidence="5" id="KW-1185">Reference proteome</keyword>
<dbReference type="Gene3D" id="3.10.560.10">
    <property type="entry name" value="Outer membrane lipoprotein wza domain like"/>
    <property type="match status" value="1"/>
</dbReference>
<dbReference type="PANTHER" id="PTHR21180">
    <property type="entry name" value="ENDONUCLEASE/EXONUCLEASE/PHOSPHATASE FAMILY DOMAIN-CONTAINING PROTEIN 1"/>
    <property type="match status" value="1"/>
</dbReference>
<dbReference type="InterPro" id="IPR010994">
    <property type="entry name" value="RuvA_2-like"/>
</dbReference>
<dbReference type="NCBIfam" id="TIGR00426">
    <property type="entry name" value="competence protein ComEA helix-hairpin-helix repeat region"/>
    <property type="match status" value="1"/>
</dbReference>
<keyword evidence="2" id="KW-0812">Transmembrane</keyword>
<dbReference type="Proteomes" id="UP001299068">
    <property type="component" value="Unassembled WGS sequence"/>
</dbReference>
<feature type="compositionally biased region" description="Basic and acidic residues" evidence="1">
    <location>
        <begin position="53"/>
        <end position="75"/>
    </location>
</feature>
<protein>
    <submittedName>
        <fullName evidence="4">Helix-hairpin-helix domain-containing protein</fullName>
    </submittedName>
</protein>
<accession>A0ABS7KZA7</accession>
<evidence type="ECO:0000313" key="5">
    <source>
        <dbReference type="Proteomes" id="UP001299068"/>
    </source>
</evidence>
<gene>
    <name evidence="4" type="ORF">K5V21_10335</name>
</gene>
<dbReference type="SUPFAM" id="SSF47781">
    <property type="entry name" value="RuvA domain 2-like"/>
    <property type="match status" value="1"/>
</dbReference>
<evidence type="ECO:0000256" key="1">
    <source>
        <dbReference type="SAM" id="MobiDB-lite"/>
    </source>
</evidence>
<feature type="domain" description="Helix-hairpin-helix DNA-binding motif class 1" evidence="3">
    <location>
        <begin position="218"/>
        <end position="237"/>
    </location>
</feature>
<comment type="caution">
    <text evidence="4">The sequence shown here is derived from an EMBL/GenBank/DDBJ whole genome shotgun (WGS) entry which is preliminary data.</text>
</comment>